<dbReference type="EC" id="3.2.2.-" evidence="5"/>
<evidence type="ECO:0000256" key="5">
    <source>
        <dbReference type="HAMAP-Rule" id="MF_00527"/>
    </source>
</evidence>
<dbReference type="STRING" id="550983.A4R26_08250"/>
<keyword evidence="2 5" id="KW-0227">DNA damage</keyword>
<dbReference type="SUPFAM" id="SSF50486">
    <property type="entry name" value="FMT C-terminal domain-like"/>
    <property type="match status" value="1"/>
</dbReference>
<dbReference type="Gene3D" id="3.10.300.10">
    <property type="entry name" value="Methylpurine-DNA glycosylase (MPG)"/>
    <property type="match status" value="1"/>
</dbReference>
<dbReference type="GO" id="GO:0003905">
    <property type="term" value="F:alkylbase DNA N-glycosylase activity"/>
    <property type="evidence" value="ECO:0007669"/>
    <property type="project" value="InterPro"/>
</dbReference>
<dbReference type="GO" id="GO:0003677">
    <property type="term" value="F:DNA binding"/>
    <property type="evidence" value="ECO:0007669"/>
    <property type="project" value="InterPro"/>
</dbReference>
<evidence type="ECO:0000256" key="4">
    <source>
        <dbReference type="ARBA" id="ARBA00023204"/>
    </source>
</evidence>
<dbReference type="InterPro" id="IPR003180">
    <property type="entry name" value="MPG"/>
</dbReference>
<sequence>MKKLDTGFYNRADVVKIAKELLGKVLVTQFGDITTSGRIVETEAYAGHIDRASHAFGGRRTNRTEVMFQTGGTAYVYLCYGIHHLFNVVTNQKDVPHAVLIRAVDPIQGINTMLARTGKKRADYTLTKGPGNVSKALGINTGHTGRSLLDNDIYIAADEFVVNKKDIIATPRIGVDYAGEDAKLPYRFILKDNPYVSGKKLNA</sequence>
<dbReference type="InterPro" id="IPR011034">
    <property type="entry name" value="Formyl_transferase-like_C_sf"/>
</dbReference>
<reference evidence="7" key="1">
    <citation type="submission" date="2016-04" db="EMBL/GenBank/DDBJ databases">
        <authorList>
            <person name="Chen L."/>
            <person name="Zhuang W."/>
            <person name="Wang G."/>
        </authorList>
    </citation>
    <scope>NUCLEOTIDE SEQUENCE [LARGE SCALE GENOMIC DNA]</scope>
    <source>
        <strain evidence="7">208</strain>
    </source>
</reference>
<dbReference type="RefSeq" id="WP_081170831.1">
    <property type="nucleotide sequence ID" value="NZ_LWBP01000243.1"/>
</dbReference>
<name>A0A1V9EKN2_9BACT</name>
<organism evidence="6 7">
    <name type="scientific">Niastella populi</name>
    <dbReference type="NCBI Taxonomy" id="550983"/>
    <lineage>
        <taxon>Bacteria</taxon>
        <taxon>Pseudomonadati</taxon>
        <taxon>Bacteroidota</taxon>
        <taxon>Chitinophagia</taxon>
        <taxon>Chitinophagales</taxon>
        <taxon>Chitinophagaceae</taxon>
        <taxon>Niastella</taxon>
    </lineage>
</organism>
<evidence type="ECO:0000313" key="6">
    <source>
        <dbReference type="EMBL" id="OQP46698.1"/>
    </source>
</evidence>
<dbReference type="AlphaFoldDB" id="A0A1V9EKN2"/>
<dbReference type="OrthoDB" id="9794313at2"/>
<dbReference type="CDD" id="cd00540">
    <property type="entry name" value="AAG"/>
    <property type="match status" value="1"/>
</dbReference>
<dbReference type="PANTHER" id="PTHR10429">
    <property type="entry name" value="DNA-3-METHYLADENINE GLYCOSYLASE"/>
    <property type="match status" value="1"/>
</dbReference>
<dbReference type="GO" id="GO:0006284">
    <property type="term" value="P:base-excision repair"/>
    <property type="evidence" value="ECO:0007669"/>
    <property type="project" value="InterPro"/>
</dbReference>
<dbReference type="HAMAP" id="MF_00527">
    <property type="entry name" value="3MGH"/>
    <property type="match status" value="1"/>
</dbReference>
<dbReference type="PANTHER" id="PTHR10429:SF0">
    <property type="entry name" value="DNA-3-METHYLADENINE GLYCOSYLASE"/>
    <property type="match status" value="1"/>
</dbReference>
<dbReference type="Pfam" id="PF02245">
    <property type="entry name" value="Pur_DNA_glyco"/>
    <property type="match status" value="1"/>
</dbReference>
<accession>A0A1V9EKN2</accession>
<keyword evidence="3 5" id="KW-0378">Hydrolase</keyword>
<evidence type="ECO:0000256" key="2">
    <source>
        <dbReference type="ARBA" id="ARBA00022763"/>
    </source>
</evidence>
<protein>
    <recommendedName>
        <fullName evidence="5">Putative 3-methyladenine DNA glycosylase</fullName>
        <ecNumber evidence="5">3.2.2.-</ecNumber>
    </recommendedName>
</protein>
<evidence type="ECO:0000313" key="7">
    <source>
        <dbReference type="Proteomes" id="UP000192276"/>
    </source>
</evidence>
<evidence type="ECO:0000256" key="1">
    <source>
        <dbReference type="ARBA" id="ARBA00009232"/>
    </source>
</evidence>
<proteinExistence type="inferred from homology"/>
<comment type="caution">
    <text evidence="6">The sequence shown here is derived from an EMBL/GenBank/DDBJ whole genome shotgun (WGS) entry which is preliminary data.</text>
</comment>
<dbReference type="Proteomes" id="UP000192276">
    <property type="component" value="Unassembled WGS sequence"/>
</dbReference>
<gene>
    <name evidence="6" type="ORF">A4R26_08250</name>
</gene>
<keyword evidence="4 5" id="KW-0234">DNA repair</keyword>
<comment type="similarity">
    <text evidence="1 5">Belongs to the DNA glycosylase MPG family.</text>
</comment>
<dbReference type="InterPro" id="IPR036995">
    <property type="entry name" value="MPG_sf"/>
</dbReference>
<keyword evidence="7" id="KW-1185">Reference proteome</keyword>
<dbReference type="NCBIfam" id="TIGR00567">
    <property type="entry name" value="3mg"/>
    <property type="match status" value="1"/>
</dbReference>
<dbReference type="EMBL" id="LWBP01000243">
    <property type="protein sequence ID" value="OQP46698.1"/>
    <property type="molecule type" value="Genomic_DNA"/>
</dbReference>
<evidence type="ECO:0000256" key="3">
    <source>
        <dbReference type="ARBA" id="ARBA00022801"/>
    </source>
</evidence>
<dbReference type="FunFam" id="3.10.300.10:FF:000001">
    <property type="entry name" value="Putative 3-methyladenine DNA glycosylase"/>
    <property type="match status" value="1"/>
</dbReference>